<evidence type="ECO:0000256" key="1">
    <source>
        <dbReference type="ARBA" id="ARBA00022598"/>
    </source>
</evidence>
<dbReference type="Gene3D" id="3.40.50.720">
    <property type="entry name" value="NAD(P)-binding Rossmann-like Domain"/>
    <property type="match status" value="1"/>
</dbReference>
<dbReference type="Pfam" id="PF08245">
    <property type="entry name" value="Mur_ligase_M"/>
    <property type="match status" value="1"/>
</dbReference>
<dbReference type="InterPro" id="IPR013221">
    <property type="entry name" value="Mur_ligase_cen"/>
</dbReference>
<dbReference type="SUPFAM" id="SSF51984">
    <property type="entry name" value="MurCD N-terminal domain"/>
    <property type="match status" value="1"/>
</dbReference>
<dbReference type="EMBL" id="JABTTQ020000009">
    <property type="protein sequence ID" value="KAK6149190.1"/>
    <property type="molecule type" value="Genomic_DNA"/>
</dbReference>
<sequence>MKTATFATNGSMLKRELCLKTEACLPKQDLKGQSVAVIGLGKSGIAAAKLALARGASVLAFDQNETLRPLEQNILNAKDGNLKTILGGFDHKLLDVADLIVVSPGVPLENYGLASMLQSGKRVMAELDFAAQVLPRCTKVLAVTGTNGKSTVATFAGQMLSHLNIETFVGGNLGVPLSEAALQCLKSSRRPFQVAVVEVSSYQLEIPNKRFSPSVSRAHLVSQTFILIILE</sequence>
<keyword evidence="3" id="KW-0067">ATP-binding</keyword>
<organism evidence="5 6">
    <name type="scientific">Rehmannia glutinosa</name>
    <name type="common">Chinese foxglove</name>
    <dbReference type="NCBI Taxonomy" id="99300"/>
    <lineage>
        <taxon>Eukaryota</taxon>
        <taxon>Viridiplantae</taxon>
        <taxon>Streptophyta</taxon>
        <taxon>Embryophyta</taxon>
        <taxon>Tracheophyta</taxon>
        <taxon>Spermatophyta</taxon>
        <taxon>Magnoliopsida</taxon>
        <taxon>eudicotyledons</taxon>
        <taxon>Gunneridae</taxon>
        <taxon>Pentapetalae</taxon>
        <taxon>asterids</taxon>
        <taxon>lamiids</taxon>
        <taxon>Lamiales</taxon>
        <taxon>Orobanchaceae</taxon>
        <taxon>Rehmannieae</taxon>
        <taxon>Rehmannia</taxon>
    </lineage>
</organism>
<dbReference type="InterPro" id="IPR005762">
    <property type="entry name" value="MurD"/>
</dbReference>
<evidence type="ECO:0000259" key="4">
    <source>
        <dbReference type="Pfam" id="PF08245"/>
    </source>
</evidence>
<keyword evidence="6" id="KW-1185">Reference proteome</keyword>
<protein>
    <recommendedName>
        <fullName evidence="4">Mur ligase central domain-containing protein</fullName>
    </recommendedName>
</protein>
<dbReference type="SUPFAM" id="SSF53623">
    <property type="entry name" value="MurD-like peptide ligases, catalytic domain"/>
    <property type="match status" value="1"/>
</dbReference>
<evidence type="ECO:0000256" key="3">
    <source>
        <dbReference type="ARBA" id="ARBA00022840"/>
    </source>
</evidence>
<dbReference type="Proteomes" id="UP001318860">
    <property type="component" value="Unassembled WGS sequence"/>
</dbReference>
<dbReference type="PANTHER" id="PTHR43692:SF1">
    <property type="entry name" value="UDP-N-ACETYLMURAMOYLALANINE--D-GLUTAMATE LIGASE"/>
    <property type="match status" value="1"/>
</dbReference>
<evidence type="ECO:0000313" key="5">
    <source>
        <dbReference type="EMBL" id="KAK6149190.1"/>
    </source>
</evidence>
<evidence type="ECO:0000256" key="2">
    <source>
        <dbReference type="ARBA" id="ARBA00022741"/>
    </source>
</evidence>
<keyword evidence="2" id="KW-0547">Nucleotide-binding</keyword>
<comment type="caution">
    <text evidence="5">The sequence shown here is derived from an EMBL/GenBank/DDBJ whole genome shotgun (WGS) entry which is preliminary data.</text>
</comment>
<proteinExistence type="predicted"/>
<name>A0ABR0WT21_REHGL</name>
<dbReference type="InterPro" id="IPR036565">
    <property type="entry name" value="Mur-like_cat_sf"/>
</dbReference>
<dbReference type="Pfam" id="PF21799">
    <property type="entry name" value="MurD-like_N"/>
    <property type="match status" value="1"/>
</dbReference>
<gene>
    <name evidence="5" type="ORF">DH2020_016715</name>
</gene>
<evidence type="ECO:0000313" key="6">
    <source>
        <dbReference type="Proteomes" id="UP001318860"/>
    </source>
</evidence>
<dbReference type="PANTHER" id="PTHR43692">
    <property type="entry name" value="UDP-N-ACETYLMURAMOYLALANINE--D-GLUTAMATE LIGASE"/>
    <property type="match status" value="1"/>
</dbReference>
<accession>A0ABR0WT21</accession>
<dbReference type="Gene3D" id="3.40.1190.10">
    <property type="entry name" value="Mur-like, catalytic domain"/>
    <property type="match status" value="1"/>
</dbReference>
<reference evidence="5 6" key="1">
    <citation type="journal article" date="2021" name="Comput. Struct. Biotechnol. J.">
        <title>De novo genome assembly of the potent medicinal plant Rehmannia glutinosa using nanopore technology.</title>
        <authorList>
            <person name="Ma L."/>
            <person name="Dong C."/>
            <person name="Song C."/>
            <person name="Wang X."/>
            <person name="Zheng X."/>
            <person name="Niu Y."/>
            <person name="Chen S."/>
            <person name="Feng W."/>
        </authorList>
    </citation>
    <scope>NUCLEOTIDE SEQUENCE [LARGE SCALE GENOMIC DNA]</scope>
    <source>
        <strain evidence="5">DH-2019</strain>
    </source>
</reference>
<feature type="domain" description="Mur ligase central" evidence="4">
    <location>
        <begin position="143"/>
        <end position="205"/>
    </location>
</feature>
<keyword evidence="1" id="KW-0436">Ligase</keyword>